<dbReference type="PANTHER" id="PTHR18957">
    <property type="entry name" value="CENTLEIN"/>
    <property type="match status" value="1"/>
</dbReference>
<proteinExistence type="predicted"/>
<dbReference type="Gene3D" id="1.10.287.1490">
    <property type="match status" value="1"/>
</dbReference>
<comment type="caution">
    <text evidence="3">The sequence shown here is derived from an EMBL/GenBank/DDBJ whole genome shotgun (WGS) entry which is preliminary data.</text>
</comment>
<gene>
    <name evidence="3" type="ORF">LSH36_835g00034</name>
</gene>
<feature type="coiled-coil region" evidence="1">
    <location>
        <begin position="426"/>
        <end position="481"/>
    </location>
</feature>
<feature type="region of interest" description="Disordered" evidence="2">
    <location>
        <begin position="857"/>
        <end position="887"/>
    </location>
</feature>
<feature type="compositionally biased region" description="Low complexity" evidence="2">
    <location>
        <begin position="872"/>
        <end position="882"/>
    </location>
</feature>
<organism evidence="3 4">
    <name type="scientific">Paralvinella palmiformis</name>
    <dbReference type="NCBI Taxonomy" id="53620"/>
    <lineage>
        <taxon>Eukaryota</taxon>
        <taxon>Metazoa</taxon>
        <taxon>Spiralia</taxon>
        <taxon>Lophotrochozoa</taxon>
        <taxon>Annelida</taxon>
        <taxon>Polychaeta</taxon>
        <taxon>Sedentaria</taxon>
        <taxon>Canalipalpata</taxon>
        <taxon>Terebellida</taxon>
        <taxon>Terebelliformia</taxon>
        <taxon>Alvinellidae</taxon>
        <taxon>Paralvinella</taxon>
    </lineage>
</organism>
<sequence length="1250" mass="145107">MDHINMASVFNVPKPTTIETEISRLKAENQSLIEELTQCQADKDFVWSLWKRLQVASPDITQAVSIVVQREKEKAEIKDKKVLVILQQKDEKIDELQKLTLSLKQEVNSFITLKLELQNDLNCLKIENAKLAQQCEVYKNRVDELHLQDQNLVSRQAIREMDQQILDLKQQLSKDELEISNLRKDKSDLSVMSESQKKRIQVLEEDLKSLRRRNDDVVKDHTESKALVEKYNSRLSSLELELRDKTQELNKLRQDLADLWQSHQQCSEHSTQQADIIRQLRELQMGTQKMMKNQEEAFSMETKTIQAQLLEQEQLIAEYEAELEDLGIKTQAGRTNHSTQVDLGSRLRTNIPSTCDRACSPLRDMCFRERSPRSRSRSSSFTGRVNRSRSEPRLRSPPRSRSLARSHSPDGISYEVSDDKALPWKLKRMTKKINNLQNLLQVKNEELDEIRRAHNNRLERLHALQSNYRLLKKQLKLAEEELNGPRRKRGKIRRADVKSLQKEDSDSVWNELTYFRRENKNLVVDRMNLQEELDVLKVKMAQDAATVYELRSCLEQEREELHFLKEEQENSPSPAPDLEVQLRCSTKELRKMQKKVKSLEEDKQDLIKQQNEWLKQKRDMKSEVSHLQQKEIEYRMKIADQNKELARLIRELRRLKRQRAKSSIARKYQRILNKSVNHMKSVFDHFAEDGWEEVSDTEEQLPSSENVTVNTADSLGQAIAQQASMSLHSDLTQPEYTSTPSHGRTKCHLPTDRQTDSVKDHIERISKLNESPSKSRITAKKYQTPVHYRDVALSPIQFFSSHRHSPVSRATPSMTSVGTSPHVVSRKGLGSMPNTRQLNTLKQRVQTLQHQVTLLRTSRDHLTQKSTEQKDQISQLQSDLSSTNQKLQGSRLTVQRLTSDLERLRADKELVEQQMQEFSLENSSSVHTEQEWAVLQSKLKSTTNEITKQSAQIRQLKLENASQKEQIQQFQERINHLDRDITQKRTLLEDMRVKMRFAQENAHTDAEVMSEVEKKLKSLSDANSRYKTQVESFKQRLAAVTKEKYESEEKVLKLSSELERKSKQASELQRKNTELQSTVVAIEKTAQEQLHAVASQSEAAIDVAQAKLDLTGNKLREHEKLIKVFSHALLNSLQQARSLWQHQKQRKKAAVVTPGVELDPSLRRAQSLACDILNISQSDLEDIMNGKDGDADRMQEESPDKSEENKKDRKWSKRIEKVTQNKVEFAITTTELFMEKVEERCRLAAKLEMS</sequence>
<dbReference type="Proteomes" id="UP001208570">
    <property type="component" value="Unassembled WGS sequence"/>
</dbReference>
<evidence type="ECO:0000313" key="4">
    <source>
        <dbReference type="Proteomes" id="UP001208570"/>
    </source>
</evidence>
<feature type="coiled-coil region" evidence="1">
    <location>
        <begin position="1009"/>
        <end position="1085"/>
    </location>
</feature>
<dbReference type="AlphaFoldDB" id="A0AAD9IZY1"/>
<dbReference type="InterPro" id="IPR038810">
    <property type="entry name" value="CNTLN"/>
</dbReference>
<feature type="region of interest" description="Disordered" evidence="2">
    <location>
        <begin position="732"/>
        <end position="758"/>
    </location>
</feature>
<feature type="compositionally biased region" description="Polar residues" evidence="2">
    <location>
        <begin position="808"/>
        <end position="819"/>
    </location>
</feature>
<dbReference type="PANTHER" id="PTHR18957:SF0">
    <property type="entry name" value="CENTLEIN"/>
    <property type="match status" value="1"/>
</dbReference>
<keyword evidence="1" id="KW-0175">Coiled coil</keyword>
<feature type="compositionally biased region" description="Polar residues" evidence="2">
    <location>
        <begin position="732"/>
        <end position="742"/>
    </location>
</feature>
<reference evidence="3" key="1">
    <citation type="journal article" date="2023" name="Mol. Biol. Evol.">
        <title>Third-Generation Sequencing Reveals the Adaptive Role of the Epigenome in Three Deep-Sea Polychaetes.</title>
        <authorList>
            <person name="Perez M."/>
            <person name="Aroh O."/>
            <person name="Sun Y."/>
            <person name="Lan Y."/>
            <person name="Juniper S.K."/>
            <person name="Young C.R."/>
            <person name="Angers B."/>
            <person name="Qian P.Y."/>
        </authorList>
    </citation>
    <scope>NUCLEOTIDE SEQUENCE</scope>
    <source>
        <strain evidence="3">P08H-3</strain>
    </source>
</reference>
<feature type="region of interest" description="Disordered" evidence="2">
    <location>
        <begin position="804"/>
        <end position="832"/>
    </location>
</feature>
<feature type="coiled-coil region" evidence="1">
    <location>
        <begin position="302"/>
        <end position="329"/>
    </location>
</feature>
<feature type="region of interest" description="Disordered" evidence="2">
    <location>
        <begin position="369"/>
        <end position="414"/>
    </location>
</feature>
<evidence type="ECO:0000313" key="3">
    <source>
        <dbReference type="EMBL" id="KAK2143507.1"/>
    </source>
</evidence>
<evidence type="ECO:0000256" key="1">
    <source>
        <dbReference type="SAM" id="Coils"/>
    </source>
</evidence>
<accession>A0AAD9IZY1</accession>
<feature type="coiled-coil region" evidence="1">
    <location>
        <begin position="86"/>
        <end position="255"/>
    </location>
</feature>
<keyword evidence="4" id="KW-1185">Reference proteome</keyword>
<dbReference type="GO" id="GO:0010457">
    <property type="term" value="P:centriole-centriole cohesion"/>
    <property type="evidence" value="ECO:0007669"/>
    <property type="project" value="TreeGrafter"/>
</dbReference>
<protein>
    <recommendedName>
        <fullName evidence="5">Centlein</fullName>
    </recommendedName>
</protein>
<evidence type="ECO:0000256" key="2">
    <source>
        <dbReference type="SAM" id="MobiDB-lite"/>
    </source>
</evidence>
<dbReference type="EMBL" id="JAODUP010000835">
    <property type="protein sequence ID" value="KAK2143507.1"/>
    <property type="molecule type" value="Genomic_DNA"/>
</dbReference>
<dbReference type="GO" id="GO:0005813">
    <property type="term" value="C:centrosome"/>
    <property type="evidence" value="ECO:0007669"/>
    <property type="project" value="TreeGrafter"/>
</dbReference>
<evidence type="ECO:0008006" key="5">
    <source>
        <dbReference type="Google" id="ProtNLM"/>
    </source>
</evidence>
<feature type="compositionally biased region" description="Basic and acidic residues" evidence="2">
    <location>
        <begin position="1184"/>
        <end position="1213"/>
    </location>
</feature>
<name>A0AAD9IZY1_9ANNE</name>
<dbReference type="GO" id="GO:0005814">
    <property type="term" value="C:centriole"/>
    <property type="evidence" value="ECO:0007669"/>
    <property type="project" value="TreeGrafter"/>
</dbReference>
<feature type="region of interest" description="Disordered" evidence="2">
    <location>
        <begin position="1183"/>
        <end position="1213"/>
    </location>
</feature>
<feature type="coiled-coil region" evidence="1">
    <location>
        <begin position="582"/>
        <end position="665"/>
    </location>
</feature>
<feature type="compositionally biased region" description="Basic and acidic residues" evidence="2">
    <location>
        <begin position="749"/>
        <end position="758"/>
    </location>
</feature>
<feature type="compositionally biased region" description="Basic and acidic residues" evidence="2">
    <location>
        <begin position="857"/>
        <end position="871"/>
    </location>
</feature>